<evidence type="ECO:0000256" key="12">
    <source>
        <dbReference type="ARBA" id="ARBA00081614"/>
    </source>
</evidence>
<evidence type="ECO:0000313" key="20">
    <source>
        <dbReference type="Proteomes" id="UP000694558"/>
    </source>
</evidence>
<keyword evidence="9" id="KW-0325">Glycoprotein</keyword>
<keyword evidence="8" id="KW-0256">Endoplasmic reticulum</keyword>
<reference evidence="19" key="2">
    <citation type="submission" date="2025-08" db="UniProtKB">
        <authorList>
            <consortium name="Ensembl"/>
        </authorList>
    </citation>
    <scope>IDENTIFICATION</scope>
</reference>
<organism evidence="19 20">
    <name type="scientific">Scophthalmus maximus</name>
    <name type="common">Turbot</name>
    <name type="synonym">Psetta maxima</name>
    <dbReference type="NCBI Taxonomy" id="52904"/>
    <lineage>
        <taxon>Eukaryota</taxon>
        <taxon>Metazoa</taxon>
        <taxon>Chordata</taxon>
        <taxon>Craniata</taxon>
        <taxon>Vertebrata</taxon>
        <taxon>Euteleostomi</taxon>
        <taxon>Actinopterygii</taxon>
        <taxon>Neopterygii</taxon>
        <taxon>Teleostei</taxon>
        <taxon>Neoteleostei</taxon>
        <taxon>Acanthomorphata</taxon>
        <taxon>Carangaria</taxon>
        <taxon>Pleuronectiformes</taxon>
        <taxon>Pleuronectoidei</taxon>
        <taxon>Scophthalmidae</taxon>
        <taxon>Scophthalmus</taxon>
    </lineage>
</organism>
<dbReference type="GO" id="GO:0036503">
    <property type="term" value="P:ERAD pathway"/>
    <property type="evidence" value="ECO:0007669"/>
    <property type="project" value="TreeGrafter"/>
</dbReference>
<keyword evidence="6" id="KW-0808">Transferase</keyword>
<evidence type="ECO:0000256" key="4">
    <source>
        <dbReference type="ARBA" id="ARBA00006351"/>
    </source>
</evidence>
<dbReference type="Pfam" id="PF06427">
    <property type="entry name" value="UDP-g_GGTase"/>
    <property type="match status" value="1"/>
</dbReference>
<dbReference type="Pfam" id="PF18400">
    <property type="entry name" value="Thioredoxin_12"/>
    <property type="match status" value="1"/>
</dbReference>
<evidence type="ECO:0000256" key="6">
    <source>
        <dbReference type="ARBA" id="ARBA00022679"/>
    </source>
</evidence>
<comment type="cofactor">
    <cofactor evidence="1">
        <name>Ca(2+)</name>
        <dbReference type="ChEBI" id="CHEBI:29108"/>
    </cofactor>
</comment>
<dbReference type="InterPro" id="IPR040693">
    <property type="entry name" value="UGGT_TRXL_1"/>
</dbReference>
<dbReference type="InterPro" id="IPR040692">
    <property type="entry name" value="UGGT_TRXL_3"/>
</dbReference>
<dbReference type="SUPFAM" id="SSF53448">
    <property type="entry name" value="Nucleotide-diphospho-sugar transferases"/>
    <property type="match status" value="1"/>
</dbReference>
<dbReference type="GO" id="GO:0018279">
    <property type="term" value="P:protein N-linked glycosylation via asparagine"/>
    <property type="evidence" value="ECO:0007669"/>
    <property type="project" value="TreeGrafter"/>
</dbReference>
<name>A0A8D3DYR9_SCOMX</name>
<evidence type="ECO:0000259" key="14">
    <source>
        <dbReference type="Pfam" id="PF18400"/>
    </source>
</evidence>
<protein>
    <recommendedName>
        <fullName evidence="12">UDP-glucose ceramide glucosyltransferase-like 1</fullName>
    </recommendedName>
</protein>
<dbReference type="PANTHER" id="PTHR11226">
    <property type="entry name" value="UDP-GLUCOSE GLYCOPROTEIN:GLUCOSYLTRANSFERASE"/>
    <property type="match status" value="1"/>
</dbReference>
<dbReference type="UniPathway" id="UPA00378"/>
<feature type="domain" description="UGGT thioredoxin-like" evidence="15">
    <location>
        <begin position="284"/>
        <end position="397"/>
    </location>
</feature>
<dbReference type="Gene3D" id="3.90.550.10">
    <property type="entry name" value="Spore Coat Polysaccharide Biosynthesis Protein SpsA, Chain A"/>
    <property type="match status" value="1"/>
</dbReference>
<dbReference type="CDD" id="cd06432">
    <property type="entry name" value="GT8_HUGT1_C_like"/>
    <property type="match status" value="1"/>
</dbReference>
<dbReference type="Pfam" id="PF18404">
    <property type="entry name" value="Glyco_transf_24"/>
    <property type="match status" value="1"/>
</dbReference>
<dbReference type="Pfam" id="PF18403">
    <property type="entry name" value="Thioredoxin_15"/>
    <property type="match status" value="1"/>
</dbReference>
<evidence type="ECO:0000256" key="10">
    <source>
        <dbReference type="ARBA" id="ARBA00045874"/>
    </source>
</evidence>
<evidence type="ECO:0000256" key="1">
    <source>
        <dbReference type="ARBA" id="ARBA00001913"/>
    </source>
</evidence>
<evidence type="ECO:0000256" key="3">
    <source>
        <dbReference type="ARBA" id="ARBA00004922"/>
    </source>
</evidence>
<comment type="subcellular location">
    <subcellularLocation>
        <location evidence="2">Endoplasmic reticulum lumen</location>
    </subcellularLocation>
</comment>
<dbReference type="Pfam" id="PF18402">
    <property type="entry name" value="Thioredoxin_14"/>
    <property type="match status" value="1"/>
</dbReference>
<comment type="similarity">
    <text evidence="4">Belongs to the glycosyltransferase 8 family.</text>
</comment>
<evidence type="ECO:0000256" key="2">
    <source>
        <dbReference type="ARBA" id="ARBA00004319"/>
    </source>
</evidence>
<dbReference type="GO" id="GO:0051082">
    <property type="term" value="F:unfolded protein binding"/>
    <property type="evidence" value="ECO:0007669"/>
    <property type="project" value="TreeGrafter"/>
</dbReference>
<keyword evidence="7 13" id="KW-0732">Signal</keyword>
<dbReference type="InterPro" id="IPR040497">
    <property type="entry name" value="Glyco_transf_24"/>
</dbReference>
<dbReference type="GeneTree" id="ENSGT00390000004600"/>
<proteinExistence type="inferred from homology"/>
<dbReference type="InterPro" id="IPR040525">
    <property type="entry name" value="UGGT_TRXL_4"/>
</dbReference>
<feature type="domain" description="Glucosyltransferase 24 catalytic" evidence="18">
    <location>
        <begin position="1167"/>
        <end position="1420"/>
    </location>
</feature>
<dbReference type="Pfam" id="PF18401">
    <property type="entry name" value="Thioredoxin_13"/>
    <property type="match status" value="1"/>
</dbReference>
<evidence type="ECO:0000256" key="9">
    <source>
        <dbReference type="ARBA" id="ARBA00023180"/>
    </source>
</evidence>
<feature type="domain" description="UGGT thioredoxin-like" evidence="14">
    <location>
        <begin position="38"/>
        <end position="217"/>
    </location>
</feature>
<keyword evidence="5" id="KW-0328">Glycosyltransferase</keyword>
<comment type="function">
    <text evidence="10">Recognizes glycoproteins with minor folding defects. Reglucosylates single N-glycans near the misfolded part of the protein, thus providing quality control for protein folding in the endoplasmic reticulum. Reglucosylated proteins are recognized by calreticulin for recycling to the endoplasmic reticulum and refolding or degradation.</text>
</comment>
<reference evidence="19" key="1">
    <citation type="submission" date="2023-05" db="EMBL/GenBank/DDBJ databases">
        <title>High-quality long-read genome of Scophthalmus maximus.</title>
        <authorList>
            <person name="Lien S."/>
            <person name="Martinez P."/>
        </authorList>
    </citation>
    <scope>NUCLEOTIDE SEQUENCE [LARGE SCALE GENOMIC DNA]</scope>
</reference>
<dbReference type="GO" id="GO:0005788">
    <property type="term" value="C:endoplasmic reticulum lumen"/>
    <property type="evidence" value="ECO:0007669"/>
    <property type="project" value="UniProtKB-SubCell"/>
</dbReference>
<gene>
    <name evidence="19" type="primary">UGGT2</name>
</gene>
<evidence type="ECO:0000259" key="16">
    <source>
        <dbReference type="Pfam" id="PF18402"/>
    </source>
</evidence>
<evidence type="ECO:0000256" key="8">
    <source>
        <dbReference type="ARBA" id="ARBA00022824"/>
    </source>
</evidence>
<sequence length="1424" mass="163209">EIMRLTFIVLLLLLLNIHQVTSAPKGVTASLEAKWSMTPFLLETSEFVGEDGNEKFWQFVDTVKELTVYKQGESVRSYYNLIIKKAGQFLTDLQVHLLKFALALRSYSPAVHASQQIASDEPPPEACPAFVSIHGQHSCSTKDIKKLLKAAAGRPKPYLYKNDHTYPGVNNTDVPVVILYAEIGTRKFTSFHKVLSEKAQEGKLTYVLRHFVADPKPHKMLLSGYSVELAIKSTEYKAVDDTKVKEDDDNDVQGFHFGTLKKFHPELQEKLVELRKYLLDSTNVMAPLKVWEMQDLSFQAAATIMSVPKFDALKLMRDLSQNFPSKARSLTRVAVKQEMRKEIEENQKVRYHKLQSHMLVQEAFFDNILSHCTSEARVLEGLHNLGIKGEHQGKLLRLPVNAVDNSYALDIRHQAIMWINDIENDPMYRSWPTGVQELLRATFPGVIRQIRRNFFNLVLFLDPVQEESVELVKLAELFYKHKIPLRIGFVFVVDTKDEIDGFSDAGVGFYRLLNYIADEYDLSQALMSMVSMYNKVGVGESLSVDTLSTYLKMKFPKANAERILGVESEYDYNRKDGSLFYKKSGLGALPLALFNGVPLSPDEMDPDELETIILQRIMDTTNAFQRAVYMGSDVVDYLMDQANVVPRMNPLVLNTDRKYLDFTSKPVVNDWEDTTMFSFLDARDKTAVVAKRMKYFTNYDENGMSTVTIWIAGDLETVSGRNLLLNALKHMVSIVTLSSRDLVCVILTSFKEDNTVLYRAIWASFLTQKNKATVEFVQKLLREESSQLLQQGTKMKDLLMQDMDVDAFEKKFNTLEVDFIRSQQLFSRDVMKLRPGDRAVISNGRILGPFEEHEEFTVEDFHLLEKITQGGSAEKVKAKVKEMEMKPKHAVLLLSVLQLSPRENEVFYDVVAIVDPLTREAQKMSSLLIVLSQVVNVRLQVFMNCRAKLSDMPLKSFYRFVLESDVGFLANDTVSPGPVARFMELPESLLLTLNMITPESWMVQSVRSPHDLDNIHLQEVNGIVAAEYELEHLLLEGHCFDLSTGQPPRGLQFTLGTSRDPLMYDTIVMANLGYFQLKANPGAWILRLRKGRSEDIYQVVTHDGTESPADAGDVIVVLNSFHSKIIKVRVTLSQVSLFYFTDTYTLDHLTLLPALIPRPASQSFYLCFRIMMLSVLRHTKIPVKFWFLKNYLSPSFKETISHMAESYGFQYELVQYKWPRWLHNQHEKQRIIWGYKILFLDVLFPLAVDKIIFVDADQIVRADLKELKDLDLEGAPYGYTPFCDSRREMEGYRFWKSGYWASHLGHRRYHISALYVVDLKKFRKIAAGDRLRGQYQALSQDPNSLSNLDQDLPNNMIHQVAIKSLPQEWLWCETWCDDTSKVTAKTIDLCNNPKTKEPKLTAAARIVPEWVEYDNEIKHLRDEL</sequence>
<dbReference type="GO" id="GO:0003980">
    <property type="term" value="F:UDP-glucose:glycoprotein glucosyltransferase activity"/>
    <property type="evidence" value="ECO:0007669"/>
    <property type="project" value="InterPro"/>
</dbReference>
<feature type="domain" description="UDP-glucose:glycoprotein glucosyltransferase thioredoxin-like" evidence="17">
    <location>
        <begin position="682"/>
        <end position="889"/>
    </location>
</feature>
<dbReference type="FunFam" id="3.90.550.10:FF:000004">
    <property type="entry name" value="UDP-glucose glycoprotein glucosyltransferase 1"/>
    <property type="match status" value="1"/>
</dbReference>
<evidence type="ECO:0000256" key="11">
    <source>
        <dbReference type="ARBA" id="ARBA00048456"/>
    </source>
</evidence>
<evidence type="ECO:0000313" key="19">
    <source>
        <dbReference type="Ensembl" id="ENSSMAP00000064678.1"/>
    </source>
</evidence>
<evidence type="ECO:0000259" key="18">
    <source>
        <dbReference type="Pfam" id="PF18404"/>
    </source>
</evidence>
<dbReference type="InterPro" id="IPR029044">
    <property type="entry name" value="Nucleotide-diphossugar_trans"/>
</dbReference>
<dbReference type="Proteomes" id="UP000694558">
    <property type="component" value="Chromosome 14"/>
</dbReference>
<comment type="pathway">
    <text evidence="3">Protein modification; protein glycosylation.</text>
</comment>
<dbReference type="Ensembl" id="ENSSMAT00000057596.1">
    <property type="protein sequence ID" value="ENSSMAP00000064678.1"/>
    <property type="gene ID" value="ENSSMAG00000016364.2"/>
</dbReference>
<evidence type="ECO:0000259" key="15">
    <source>
        <dbReference type="Pfam" id="PF18401"/>
    </source>
</evidence>
<feature type="signal peptide" evidence="13">
    <location>
        <begin position="1"/>
        <end position="22"/>
    </location>
</feature>
<accession>A0A8D3DYR9</accession>
<comment type="catalytic activity">
    <reaction evidence="11">
        <text>N(4)-(alpha-D-Man-(1-&gt;2)-alpha-D-Man-(1-&gt;2)-alpha-D-Man-(1-&gt;3)-[alpha-D-Man-(1-&gt;2)-alpha-D-Man-(1-&gt;3)-[alpha-D-Man-(1-&gt;2)-alpha-D-Man-(1-&gt;6)]-alpha-D-Man-(1-&gt;6)]-beta-D-Man-(1-&gt;4)-beta-D-GlcNAc-(1-&gt;4)-beta-D-GlcNAc)-L-asparaginyl-[protein] (N-glucan mannose isomer 9A1,2,3B1,2,3) + UDP-alpha-D-glucose = N(4)-(alpha-D-Glc-(1-&gt;3)-alpha-D-Man-(1-&gt;2)-alpha-D-Man-(1-&gt;2)-alpha-D-Man-(1-&gt;3)-[alpha-D-Man-(1-&gt;2)-alpha-D-Man-(1-&gt;3)-[alpha-D-Man-(1-&gt;2)-alpha-D-Man-(1-&gt;6)]-alpha-D-Man-(1-&gt;6)]-beta-D-Man-(1-&gt;4)-beta-D-GlcNAc-(1-&gt;4)-beta-D-GlcNAc)-L-asparaginyl-[protein] + UDP + H(+)</text>
        <dbReference type="Rhea" id="RHEA:61304"/>
        <dbReference type="Rhea" id="RHEA-COMP:14356"/>
        <dbReference type="Rhea" id="RHEA-COMP:14357"/>
        <dbReference type="ChEBI" id="CHEBI:15378"/>
        <dbReference type="ChEBI" id="CHEBI:58223"/>
        <dbReference type="ChEBI" id="CHEBI:58885"/>
        <dbReference type="ChEBI" id="CHEBI:59080"/>
        <dbReference type="ChEBI" id="CHEBI:139493"/>
    </reaction>
</comment>
<feature type="domain" description="UGGT thioredoxin-like" evidence="16">
    <location>
        <begin position="410"/>
        <end position="652"/>
    </location>
</feature>
<evidence type="ECO:0000256" key="13">
    <source>
        <dbReference type="SAM" id="SignalP"/>
    </source>
</evidence>
<evidence type="ECO:0000256" key="7">
    <source>
        <dbReference type="ARBA" id="ARBA00022729"/>
    </source>
</evidence>
<dbReference type="InterPro" id="IPR040694">
    <property type="entry name" value="UGGT_TRXL_2"/>
</dbReference>
<dbReference type="InterPro" id="IPR009448">
    <property type="entry name" value="UDP-g_GGtrans"/>
</dbReference>
<feature type="chain" id="PRO_5034590505" description="UDP-glucose ceramide glucosyltransferase-like 1" evidence="13">
    <location>
        <begin position="23"/>
        <end position="1424"/>
    </location>
</feature>
<evidence type="ECO:0000256" key="5">
    <source>
        <dbReference type="ARBA" id="ARBA00022676"/>
    </source>
</evidence>
<evidence type="ECO:0000259" key="17">
    <source>
        <dbReference type="Pfam" id="PF18403"/>
    </source>
</evidence>
<dbReference type="PANTHER" id="PTHR11226:SF1">
    <property type="entry name" value="UDP-GLUCOSE:GLYCOPROTEIN GLUCOSYLTRANSFERASE 2"/>
    <property type="match status" value="1"/>
</dbReference>